<sequence length="275" mass="30763">MSFFARLKGWFGQGSGEIEALPWREVLAQIPILQGLGESEQTRLCELGQALLARKTLTLLGVTFGPEDRVALALQAALPILYLDLQWYRGFREIIVIPEPVTRRESVQDEFGLVSEVEEEHAGESWQQGPLVLAWSELCEDGGWDGYNLVIHELAHKMDMLGGDADGVPPMRPGMAMGSWRDAFQAAFDSLCRRLERDEAPPIDPYAATHPAEFLAVACELFFTRPRQLAAAYPAVYRQLVALFGQDPLPRQPEEQGEDHDGRPHPAERHPPEIL</sequence>
<evidence type="ECO:0000313" key="2">
    <source>
        <dbReference type="EMBL" id="PSJ44091.1"/>
    </source>
</evidence>
<dbReference type="CDD" id="cd20169">
    <property type="entry name" value="Peptidase_M90_mtfA"/>
    <property type="match status" value="1"/>
</dbReference>
<gene>
    <name evidence="2" type="ORF">C7H85_15190</name>
</gene>
<reference evidence="2 3" key="1">
    <citation type="submission" date="2018-03" db="EMBL/GenBank/DDBJ databases">
        <title>The draft genome of Zobellella sp. 59N8.</title>
        <authorList>
            <person name="Liu L."/>
            <person name="Li L."/>
            <person name="Zhang X."/>
            <person name="Liang L."/>
            <person name="Wang T."/>
        </authorList>
    </citation>
    <scope>NUCLEOTIDE SEQUENCE [LARGE SCALE GENOMIC DNA]</scope>
    <source>
        <strain evidence="2 3">59N8</strain>
    </source>
</reference>
<feature type="region of interest" description="Disordered" evidence="1">
    <location>
        <begin position="247"/>
        <end position="275"/>
    </location>
</feature>
<dbReference type="PANTHER" id="PTHR30164">
    <property type="entry name" value="MTFA PEPTIDASE"/>
    <property type="match status" value="1"/>
</dbReference>
<dbReference type="SUPFAM" id="SSF55486">
    <property type="entry name" value="Metalloproteases ('zincins'), catalytic domain"/>
    <property type="match status" value="1"/>
</dbReference>
<proteinExistence type="predicted"/>
<evidence type="ECO:0000256" key="1">
    <source>
        <dbReference type="SAM" id="MobiDB-lite"/>
    </source>
</evidence>
<dbReference type="EMBL" id="PXYG01000007">
    <property type="protein sequence ID" value="PSJ44091.1"/>
    <property type="molecule type" value="Genomic_DNA"/>
</dbReference>
<dbReference type="GO" id="GO:0008237">
    <property type="term" value="F:metallopeptidase activity"/>
    <property type="evidence" value="ECO:0007669"/>
    <property type="project" value="InterPro"/>
</dbReference>
<dbReference type="RefSeq" id="WP_106730543.1">
    <property type="nucleotide sequence ID" value="NZ_PXYG01000007.1"/>
</dbReference>
<name>A0A2P7R1J2_9GAMM</name>
<comment type="caution">
    <text evidence="2">The sequence shown here is derived from an EMBL/GenBank/DDBJ whole genome shotgun (WGS) entry which is preliminary data.</text>
</comment>
<evidence type="ECO:0008006" key="4">
    <source>
        <dbReference type="Google" id="ProtNLM"/>
    </source>
</evidence>
<dbReference type="OrthoDB" id="9786424at2"/>
<dbReference type="InterPro" id="IPR042252">
    <property type="entry name" value="MtfA_N"/>
</dbReference>
<dbReference type="Gene3D" id="1.10.472.150">
    <property type="entry name" value="Glucose-regulated metallo-peptidase M90, N-terminal domain"/>
    <property type="match status" value="1"/>
</dbReference>
<dbReference type="Gene3D" id="3.40.390.10">
    <property type="entry name" value="Collagenase (Catalytic Domain)"/>
    <property type="match status" value="1"/>
</dbReference>
<dbReference type="Proteomes" id="UP000240243">
    <property type="component" value="Unassembled WGS sequence"/>
</dbReference>
<evidence type="ECO:0000313" key="3">
    <source>
        <dbReference type="Proteomes" id="UP000240243"/>
    </source>
</evidence>
<dbReference type="GO" id="GO:0004177">
    <property type="term" value="F:aminopeptidase activity"/>
    <property type="evidence" value="ECO:0007669"/>
    <property type="project" value="TreeGrafter"/>
</dbReference>
<dbReference type="InterPro" id="IPR010384">
    <property type="entry name" value="MtfA_fam"/>
</dbReference>
<feature type="compositionally biased region" description="Basic and acidic residues" evidence="1">
    <location>
        <begin position="259"/>
        <end position="275"/>
    </location>
</feature>
<dbReference type="PANTHER" id="PTHR30164:SF2">
    <property type="entry name" value="PROTEIN MTFA"/>
    <property type="match status" value="1"/>
</dbReference>
<protein>
    <recommendedName>
        <fullName evidence="4">Zinc-dependent peptidase</fullName>
    </recommendedName>
</protein>
<dbReference type="AlphaFoldDB" id="A0A2P7R1J2"/>
<accession>A0A2P7R1J2</accession>
<organism evidence="2 3">
    <name type="scientific">Zobellella endophytica</name>
    <dbReference type="NCBI Taxonomy" id="2116700"/>
    <lineage>
        <taxon>Bacteria</taxon>
        <taxon>Pseudomonadati</taxon>
        <taxon>Pseudomonadota</taxon>
        <taxon>Gammaproteobacteria</taxon>
        <taxon>Aeromonadales</taxon>
        <taxon>Aeromonadaceae</taxon>
        <taxon>Zobellella</taxon>
    </lineage>
</organism>
<keyword evidence="3" id="KW-1185">Reference proteome</keyword>
<dbReference type="GO" id="GO:0005829">
    <property type="term" value="C:cytosol"/>
    <property type="evidence" value="ECO:0007669"/>
    <property type="project" value="TreeGrafter"/>
</dbReference>
<dbReference type="InterPro" id="IPR024079">
    <property type="entry name" value="MetalloPept_cat_dom_sf"/>
</dbReference>
<dbReference type="Pfam" id="PF06167">
    <property type="entry name" value="Peptidase_M90"/>
    <property type="match status" value="1"/>
</dbReference>